<evidence type="ECO:0000256" key="1">
    <source>
        <dbReference type="SAM" id="Phobius"/>
    </source>
</evidence>
<keyword evidence="1" id="KW-1133">Transmembrane helix</keyword>
<reference evidence="2" key="1">
    <citation type="submission" date="2021-01" db="EMBL/GenBank/DDBJ databases">
        <title>Whole genome shotgun sequence of Actinoplanes ferrugineus NBRC 15555.</title>
        <authorList>
            <person name="Komaki H."/>
            <person name="Tamura T."/>
        </authorList>
    </citation>
    <scope>NUCLEOTIDE SEQUENCE</scope>
    <source>
        <strain evidence="2">NBRC 15555</strain>
    </source>
</reference>
<sequence>MWQLGAAAEGPLDELQARRRRWFLVGIAVAAGIVVVALCAGTLSVVSAIRGVKERASDAREVRERRATDCLRLEQRLNRLTPPGSTPGPAARATAIRDENAALRIYLDELDSQRDQDAWRQLLDARTVFADALDKQARSRTPAFYVEPRTAAGLAVSDELARWSPAPCAGAVRRLAAPEL</sequence>
<evidence type="ECO:0000313" key="2">
    <source>
        <dbReference type="EMBL" id="GIE08710.1"/>
    </source>
</evidence>
<keyword evidence="1" id="KW-0812">Transmembrane</keyword>
<organism evidence="2 3">
    <name type="scientific">Paractinoplanes ferrugineus</name>
    <dbReference type="NCBI Taxonomy" id="113564"/>
    <lineage>
        <taxon>Bacteria</taxon>
        <taxon>Bacillati</taxon>
        <taxon>Actinomycetota</taxon>
        <taxon>Actinomycetes</taxon>
        <taxon>Micromonosporales</taxon>
        <taxon>Micromonosporaceae</taxon>
        <taxon>Paractinoplanes</taxon>
    </lineage>
</organism>
<gene>
    <name evidence="2" type="ORF">Afe05nite_05500</name>
</gene>
<feature type="transmembrane region" description="Helical" evidence="1">
    <location>
        <begin position="22"/>
        <end position="46"/>
    </location>
</feature>
<evidence type="ECO:0000313" key="3">
    <source>
        <dbReference type="Proteomes" id="UP000598174"/>
    </source>
</evidence>
<keyword evidence="1" id="KW-0472">Membrane</keyword>
<comment type="caution">
    <text evidence="2">The sequence shown here is derived from an EMBL/GenBank/DDBJ whole genome shotgun (WGS) entry which is preliminary data.</text>
</comment>
<protein>
    <submittedName>
        <fullName evidence="2">Uncharacterized protein</fullName>
    </submittedName>
</protein>
<keyword evidence="3" id="KW-1185">Reference proteome</keyword>
<name>A0A919ITH2_9ACTN</name>
<proteinExistence type="predicted"/>
<dbReference type="Proteomes" id="UP000598174">
    <property type="component" value="Unassembled WGS sequence"/>
</dbReference>
<accession>A0A919ITH2</accession>
<dbReference type="RefSeq" id="WP_203815345.1">
    <property type="nucleotide sequence ID" value="NZ_BAAABP010000014.1"/>
</dbReference>
<dbReference type="EMBL" id="BOMM01000002">
    <property type="protein sequence ID" value="GIE08710.1"/>
    <property type="molecule type" value="Genomic_DNA"/>
</dbReference>
<dbReference type="AlphaFoldDB" id="A0A919ITH2"/>